<dbReference type="AlphaFoldDB" id="A0AAE3D8H1"/>
<dbReference type="InterPro" id="IPR011579">
    <property type="entry name" value="ATPase_dom"/>
</dbReference>
<keyword evidence="2" id="KW-0547">Nucleotide-binding</keyword>
<keyword evidence="3" id="KW-1185">Reference proteome</keyword>
<dbReference type="Proteomes" id="UP001197795">
    <property type="component" value="Unassembled WGS sequence"/>
</dbReference>
<reference evidence="2 3" key="1">
    <citation type="submission" date="2021-10" db="EMBL/GenBank/DDBJ databases">
        <title>Anaerobic single-cell dispensing facilitates the cultivation of human gut bacteria.</title>
        <authorList>
            <person name="Afrizal A."/>
        </authorList>
    </citation>
    <scope>NUCLEOTIDE SEQUENCE [LARGE SCALE GENOMIC DNA]</scope>
    <source>
        <strain evidence="2 3">CLA-AA-H273</strain>
    </source>
</reference>
<gene>
    <name evidence="2" type="ORF">LKD75_13650</name>
</gene>
<comment type="caution">
    <text evidence="2">The sequence shown here is derived from an EMBL/GenBank/DDBJ whole genome shotgun (WGS) entry which is preliminary data.</text>
</comment>
<organism evidence="2 3">
    <name type="scientific">Waltera acetigignens</name>
    <dbReference type="NCBI Taxonomy" id="2981769"/>
    <lineage>
        <taxon>Bacteria</taxon>
        <taxon>Bacillati</taxon>
        <taxon>Bacillota</taxon>
        <taxon>Clostridia</taxon>
        <taxon>Lachnospirales</taxon>
        <taxon>Lachnospiraceae</taxon>
        <taxon>Waltera</taxon>
    </lineage>
</organism>
<dbReference type="RefSeq" id="WP_022312443.1">
    <property type="nucleotide sequence ID" value="NZ_JAJEPV010000038.1"/>
</dbReference>
<feature type="domain" description="ATPase" evidence="1">
    <location>
        <begin position="20"/>
        <end position="153"/>
    </location>
</feature>
<dbReference type="EMBL" id="JAJEPV010000038">
    <property type="protein sequence ID" value="MCC2120617.1"/>
    <property type="molecule type" value="Genomic_DNA"/>
</dbReference>
<protein>
    <submittedName>
        <fullName evidence="2">ATP-binding protein</fullName>
    </submittedName>
</protein>
<dbReference type="GO" id="GO:0005524">
    <property type="term" value="F:ATP binding"/>
    <property type="evidence" value="ECO:0007669"/>
    <property type="project" value="UniProtKB-KW"/>
</dbReference>
<sequence>MSANPFTLSFGKKPLQYISRLTETNQILESFCAEIPSNQIYMITGVRGSGKTVMMTNIASELRKREDWIVVELNPTRDLLQSLAAKIYSIPELHTLFINAKLDFSAFGLGVSIENAAPVTDIENALELMLKYIQKSEKRLLISVDEVTNSKYIRIFASSFQIFLRNDYPIFLLMTGLYENIYNLQNDKVLTFLYRAPKLILEPLNYTAIRKQYMDIFSLDIDAAGELASLTKGYPFAFQVLGYLYWENRDKKTLEQILPEYDQYLDEYVYSKIWSELSDLDKKIVTEMSLSGETQVKALRERLDMKSELFSVYRERLKRKGVIISKEYGKVTLALPRFDEFVKIQQLM</sequence>
<proteinExistence type="predicted"/>
<accession>A0AAE3D8H1</accession>
<evidence type="ECO:0000313" key="3">
    <source>
        <dbReference type="Proteomes" id="UP001197795"/>
    </source>
</evidence>
<dbReference type="Pfam" id="PF01637">
    <property type="entry name" value="ATPase_2"/>
    <property type="match status" value="1"/>
</dbReference>
<evidence type="ECO:0000313" key="2">
    <source>
        <dbReference type="EMBL" id="MCC2120617.1"/>
    </source>
</evidence>
<keyword evidence="2" id="KW-0067">ATP-binding</keyword>
<dbReference type="SUPFAM" id="SSF52540">
    <property type="entry name" value="P-loop containing nucleoside triphosphate hydrolases"/>
    <property type="match status" value="1"/>
</dbReference>
<dbReference type="InterPro" id="IPR027417">
    <property type="entry name" value="P-loop_NTPase"/>
</dbReference>
<name>A0AAE3D8H1_9FIRM</name>
<evidence type="ECO:0000259" key="1">
    <source>
        <dbReference type="Pfam" id="PF01637"/>
    </source>
</evidence>
<dbReference type="Gene3D" id="3.40.50.300">
    <property type="entry name" value="P-loop containing nucleotide triphosphate hydrolases"/>
    <property type="match status" value="1"/>
</dbReference>